<protein>
    <recommendedName>
        <fullName evidence="3">Tyrosine-protein kinase ephrin type A/B receptor-like domain-containing protein</fullName>
    </recommendedName>
</protein>
<reference evidence="1 2" key="1">
    <citation type="submission" date="2014-06" db="EMBL/GenBank/DDBJ databases">
        <authorList>
            <person name="Swart Estienne"/>
        </authorList>
    </citation>
    <scope>NUCLEOTIDE SEQUENCE [LARGE SCALE GENOMIC DNA]</scope>
    <source>
        <strain evidence="1 2">130c</strain>
    </source>
</reference>
<evidence type="ECO:0000313" key="2">
    <source>
        <dbReference type="Proteomes" id="UP000039865"/>
    </source>
</evidence>
<organism evidence="1 2">
    <name type="scientific">Stylonychia lemnae</name>
    <name type="common">Ciliate</name>
    <dbReference type="NCBI Taxonomy" id="5949"/>
    <lineage>
        <taxon>Eukaryota</taxon>
        <taxon>Sar</taxon>
        <taxon>Alveolata</taxon>
        <taxon>Ciliophora</taxon>
        <taxon>Intramacronucleata</taxon>
        <taxon>Spirotrichea</taxon>
        <taxon>Stichotrichia</taxon>
        <taxon>Sporadotrichida</taxon>
        <taxon>Oxytrichidae</taxon>
        <taxon>Stylonychinae</taxon>
        <taxon>Stylonychia</taxon>
    </lineage>
</organism>
<dbReference type="SUPFAM" id="SSF57184">
    <property type="entry name" value="Growth factor receptor domain"/>
    <property type="match status" value="1"/>
</dbReference>
<dbReference type="AlphaFoldDB" id="A0A078APK3"/>
<dbReference type="InterPro" id="IPR009030">
    <property type="entry name" value="Growth_fac_rcpt_cys_sf"/>
</dbReference>
<gene>
    <name evidence="1" type="primary">Contig13668.g14574</name>
    <name evidence="1" type="ORF">STYLEM_12934</name>
</gene>
<dbReference type="EMBL" id="CCKQ01012274">
    <property type="protein sequence ID" value="CDW83881.1"/>
    <property type="molecule type" value="Genomic_DNA"/>
</dbReference>
<name>A0A078APK3_STYLE</name>
<accession>A0A078APK3</accession>
<evidence type="ECO:0000313" key="1">
    <source>
        <dbReference type="EMBL" id="CDW83881.1"/>
    </source>
</evidence>
<sequence>MCVGRDAGTRICTTCPAGYYLNTPAVADNDCYEEGRGKRSGTQALVPCADTNCLECPTSSTICRKCAQTPTKYWSQGTDPTTCVTTPPASKFGIDATGFFMHWL</sequence>
<evidence type="ECO:0008006" key="3">
    <source>
        <dbReference type="Google" id="ProtNLM"/>
    </source>
</evidence>
<keyword evidence="2" id="KW-1185">Reference proteome</keyword>
<dbReference type="Proteomes" id="UP000039865">
    <property type="component" value="Unassembled WGS sequence"/>
</dbReference>
<proteinExistence type="predicted"/>
<dbReference type="InParanoid" id="A0A078APK3"/>